<protein>
    <submittedName>
        <fullName evidence="2">Uncharacterized protein</fullName>
    </submittedName>
</protein>
<feature type="region of interest" description="Disordered" evidence="1">
    <location>
        <begin position="1"/>
        <end position="38"/>
    </location>
</feature>
<dbReference type="EnsemblProtists" id="HpaT810318">
    <property type="protein sequence ID" value="HpaP810318"/>
    <property type="gene ID" value="HpaG810318"/>
</dbReference>
<organism evidence="2 3">
    <name type="scientific">Hyaloperonospora arabidopsidis (strain Emoy2)</name>
    <name type="common">Downy mildew agent</name>
    <name type="synonym">Peronospora arabidopsidis</name>
    <dbReference type="NCBI Taxonomy" id="559515"/>
    <lineage>
        <taxon>Eukaryota</taxon>
        <taxon>Sar</taxon>
        <taxon>Stramenopiles</taxon>
        <taxon>Oomycota</taxon>
        <taxon>Peronosporomycetes</taxon>
        <taxon>Peronosporales</taxon>
        <taxon>Peronosporaceae</taxon>
        <taxon>Hyaloperonospora</taxon>
    </lineage>
</organism>
<dbReference type="InParanoid" id="M4BUX8"/>
<proteinExistence type="predicted"/>
<dbReference type="Proteomes" id="UP000011713">
    <property type="component" value="Unassembled WGS sequence"/>
</dbReference>
<accession>M4BUX8</accession>
<dbReference type="HOGENOM" id="CLU_2138287_0_0_1"/>
<dbReference type="EMBL" id="JH597958">
    <property type="status" value="NOT_ANNOTATED_CDS"/>
    <property type="molecule type" value="Genomic_DNA"/>
</dbReference>
<sequence>MQDRDAVEEELSHSGMPCARERYKRARRRGATTSPASSWAHLCPRDIQELAFLQTHSERAQRPQAKEECMLQNFQQPLYDECEQLKELHKLIEEESIRLWTKEENLTVQRQEKEVVNIRITLRPSRRR</sequence>
<name>M4BUX8_HYAAE</name>
<dbReference type="VEuPathDB" id="FungiDB:HpaG810318"/>
<evidence type="ECO:0000256" key="1">
    <source>
        <dbReference type="SAM" id="MobiDB-lite"/>
    </source>
</evidence>
<keyword evidence="3" id="KW-1185">Reference proteome</keyword>
<evidence type="ECO:0000313" key="3">
    <source>
        <dbReference type="Proteomes" id="UP000011713"/>
    </source>
</evidence>
<dbReference type="AlphaFoldDB" id="M4BUX8"/>
<evidence type="ECO:0000313" key="2">
    <source>
        <dbReference type="EnsemblProtists" id="HpaP810318"/>
    </source>
</evidence>
<reference evidence="3" key="1">
    <citation type="journal article" date="2010" name="Science">
        <title>Signatures of adaptation to obligate biotrophy in the Hyaloperonospora arabidopsidis genome.</title>
        <authorList>
            <person name="Baxter L."/>
            <person name="Tripathy S."/>
            <person name="Ishaque N."/>
            <person name="Boot N."/>
            <person name="Cabral A."/>
            <person name="Kemen E."/>
            <person name="Thines M."/>
            <person name="Ah-Fong A."/>
            <person name="Anderson R."/>
            <person name="Badejoko W."/>
            <person name="Bittner-Eddy P."/>
            <person name="Boore J.L."/>
            <person name="Chibucos M.C."/>
            <person name="Coates M."/>
            <person name="Dehal P."/>
            <person name="Delehaunty K."/>
            <person name="Dong S."/>
            <person name="Downton P."/>
            <person name="Dumas B."/>
            <person name="Fabro G."/>
            <person name="Fronick C."/>
            <person name="Fuerstenberg S.I."/>
            <person name="Fulton L."/>
            <person name="Gaulin E."/>
            <person name="Govers F."/>
            <person name="Hughes L."/>
            <person name="Humphray S."/>
            <person name="Jiang R.H."/>
            <person name="Judelson H."/>
            <person name="Kamoun S."/>
            <person name="Kyung K."/>
            <person name="Meijer H."/>
            <person name="Minx P."/>
            <person name="Morris P."/>
            <person name="Nelson J."/>
            <person name="Phuntumart V."/>
            <person name="Qutob D."/>
            <person name="Rehmany A."/>
            <person name="Rougon-Cardoso A."/>
            <person name="Ryden P."/>
            <person name="Torto-Alalibo T."/>
            <person name="Studholme D."/>
            <person name="Wang Y."/>
            <person name="Win J."/>
            <person name="Wood J."/>
            <person name="Clifton S.W."/>
            <person name="Rogers J."/>
            <person name="Van den Ackerveken G."/>
            <person name="Jones J.D."/>
            <person name="McDowell J.M."/>
            <person name="Beynon J."/>
            <person name="Tyler B.M."/>
        </authorList>
    </citation>
    <scope>NUCLEOTIDE SEQUENCE [LARGE SCALE GENOMIC DNA]</scope>
    <source>
        <strain evidence="3">Emoy2</strain>
    </source>
</reference>
<reference evidence="2" key="2">
    <citation type="submission" date="2015-06" db="UniProtKB">
        <authorList>
            <consortium name="EnsemblProtists"/>
        </authorList>
    </citation>
    <scope>IDENTIFICATION</scope>
    <source>
        <strain evidence="2">Emoy2</strain>
    </source>
</reference>